<dbReference type="AlphaFoldDB" id="A0A1H5NWW2"/>
<evidence type="ECO:0000313" key="2">
    <source>
        <dbReference type="EMBL" id="SEF05940.1"/>
    </source>
</evidence>
<proteinExistence type="predicted"/>
<organism evidence="2 3">
    <name type="scientific">Salinimicrobium catena</name>
    <dbReference type="NCBI Taxonomy" id="390640"/>
    <lineage>
        <taxon>Bacteria</taxon>
        <taxon>Pseudomonadati</taxon>
        <taxon>Bacteroidota</taxon>
        <taxon>Flavobacteriia</taxon>
        <taxon>Flavobacteriales</taxon>
        <taxon>Flavobacteriaceae</taxon>
        <taxon>Salinimicrobium</taxon>
    </lineage>
</organism>
<dbReference type="InterPro" id="IPR050229">
    <property type="entry name" value="GlpE_sulfurtransferase"/>
</dbReference>
<protein>
    <submittedName>
        <fullName evidence="2">Rhodanese-like domain-containing protein</fullName>
    </submittedName>
</protein>
<reference evidence="2 3" key="1">
    <citation type="submission" date="2016-10" db="EMBL/GenBank/DDBJ databases">
        <authorList>
            <person name="de Groot N.N."/>
        </authorList>
    </citation>
    <scope>NUCLEOTIDE SEQUENCE [LARGE SCALE GENOMIC DNA]</scope>
    <source>
        <strain evidence="2 3">DSM 23553</strain>
    </source>
</reference>
<feature type="domain" description="Rhodanese" evidence="1">
    <location>
        <begin position="8"/>
        <end position="93"/>
    </location>
</feature>
<dbReference type="OrthoDB" id="9800872at2"/>
<sequence>MEIEKLIKENKGTIVDVRTRAEYSGGHVAGSVNIPLNEIPLRMDELEAMDEPLILCCASGMRSGQAANFLDRQGMECLNGGSWLEVNHLQSKSA</sequence>
<evidence type="ECO:0000259" key="1">
    <source>
        <dbReference type="PROSITE" id="PS50206"/>
    </source>
</evidence>
<dbReference type="Pfam" id="PF00581">
    <property type="entry name" value="Rhodanese"/>
    <property type="match status" value="1"/>
</dbReference>
<dbReference type="Gene3D" id="3.40.250.10">
    <property type="entry name" value="Rhodanese-like domain"/>
    <property type="match status" value="1"/>
</dbReference>
<dbReference type="PANTHER" id="PTHR43031">
    <property type="entry name" value="FAD-DEPENDENT OXIDOREDUCTASE"/>
    <property type="match status" value="1"/>
</dbReference>
<dbReference type="RefSeq" id="WP_093113766.1">
    <property type="nucleotide sequence ID" value="NZ_FNGG01000006.1"/>
</dbReference>
<gene>
    <name evidence="2" type="ORF">SAMN04488034_10691</name>
</gene>
<evidence type="ECO:0000313" key="3">
    <source>
        <dbReference type="Proteomes" id="UP000199448"/>
    </source>
</evidence>
<accession>A0A1H5NWW2</accession>
<dbReference type="InterPro" id="IPR001763">
    <property type="entry name" value="Rhodanese-like_dom"/>
</dbReference>
<dbReference type="STRING" id="390640.SAMN04488034_10691"/>
<dbReference type="SMART" id="SM00450">
    <property type="entry name" value="RHOD"/>
    <property type="match status" value="1"/>
</dbReference>
<dbReference type="CDD" id="cd00158">
    <property type="entry name" value="RHOD"/>
    <property type="match status" value="1"/>
</dbReference>
<dbReference type="PANTHER" id="PTHR43031:SF18">
    <property type="entry name" value="RHODANESE-RELATED SULFURTRANSFERASES"/>
    <property type="match status" value="1"/>
</dbReference>
<dbReference type="SUPFAM" id="SSF52821">
    <property type="entry name" value="Rhodanese/Cell cycle control phosphatase"/>
    <property type="match status" value="1"/>
</dbReference>
<dbReference type="InterPro" id="IPR036873">
    <property type="entry name" value="Rhodanese-like_dom_sf"/>
</dbReference>
<name>A0A1H5NWW2_9FLAO</name>
<keyword evidence="3" id="KW-1185">Reference proteome</keyword>
<dbReference type="Proteomes" id="UP000199448">
    <property type="component" value="Unassembled WGS sequence"/>
</dbReference>
<dbReference type="EMBL" id="FNUG01000006">
    <property type="protein sequence ID" value="SEF05940.1"/>
    <property type="molecule type" value="Genomic_DNA"/>
</dbReference>
<dbReference type="PROSITE" id="PS50206">
    <property type="entry name" value="RHODANESE_3"/>
    <property type="match status" value="1"/>
</dbReference>